<dbReference type="Proteomes" id="UP001168380">
    <property type="component" value="Unassembled WGS sequence"/>
</dbReference>
<accession>A0ABT8TGH1</accession>
<keyword evidence="6" id="KW-0472">Membrane</keyword>
<keyword evidence="2" id="KW-0547">Nucleotide-binding</keyword>
<organism evidence="8 9">
    <name type="scientific">Gilvimarinus algae</name>
    <dbReference type="NCBI Taxonomy" id="3058037"/>
    <lineage>
        <taxon>Bacteria</taxon>
        <taxon>Pseudomonadati</taxon>
        <taxon>Pseudomonadota</taxon>
        <taxon>Gammaproteobacteria</taxon>
        <taxon>Cellvibrionales</taxon>
        <taxon>Cellvibrionaceae</taxon>
        <taxon>Gilvimarinus</taxon>
    </lineage>
</organism>
<keyword evidence="9" id="KW-1185">Reference proteome</keyword>
<keyword evidence="3" id="KW-0201">Cytochrome c-type biogenesis</keyword>
<evidence type="ECO:0000313" key="8">
    <source>
        <dbReference type="EMBL" id="MDO3382493.1"/>
    </source>
</evidence>
<keyword evidence="5" id="KW-1278">Translocase</keyword>
<evidence type="ECO:0000256" key="4">
    <source>
        <dbReference type="ARBA" id="ARBA00022840"/>
    </source>
</evidence>
<dbReference type="PROSITE" id="PS00211">
    <property type="entry name" value="ABC_TRANSPORTER_1"/>
    <property type="match status" value="1"/>
</dbReference>
<evidence type="ECO:0000256" key="1">
    <source>
        <dbReference type="ARBA" id="ARBA00022448"/>
    </source>
</evidence>
<dbReference type="NCBIfam" id="NF010061">
    <property type="entry name" value="PRK13538.1"/>
    <property type="match status" value="1"/>
</dbReference>
<keyword evidence="4" id="KW-0067">ATP-binding</keyword>
<dbReference type="PANTHER" id="PTHR43499">
    <property type="entry name" value="ABC TRANSPORTER I FAMILY MEMBER 1"/>
    <property type="match status" value="1"/>
</dbReference>
<evidence type="ECO:0000256" key="2">
    <source>
        <dbReference type="ARBA" id="ARBA00022741"/>
    </source>
</evidence>
<gene>
    <name evidence="8" type="primary">ccmA</name>
    <name evidence="8" type="ORF">QWI16_09940</name>
</gene>
<dbReference type="RefSeq" id="WP_302712775.1">
    <property type="nucleotide sequence ID" value="NZ_JAULRT010000052.1"/>
</dbReference>
<dbReference type="Gene3D" id="3.40.50.300">
    <property type="entry name" value="P-loop containing nucleotide triphosphate hydrolases"/>
    <property type="match status" value="1"/>
</dbReference>
<dbReference type="EMBL" id="JAULRT010000052">
    <property type="protein sequence ID" value="MDO3382493.1"/>
    <property type="molecule type" value="Genomic_DNA"/>
</dbReference>
<protein>
    <submittedName>
        <fullName evidence="8">Cytochrome c biogenesis heme-transporting ATPase CcmA</fullName>
    </submittedName>
</protein>
<evidence type="ECO:0000259" key="7">
    <source>
        <dbReference type="PROSITE" id="PS50893"/>
    </source>
</evidence>
<sequence>MPARQPTEPPRLTLDNVTCERDDRVLFCNLQYNCQAGTLLQVVGFNGAGKTTLLHALTGLIAPAEGQILWQQTPIANSARAFRQALLYLGHQAPVKAHLTVAENALWLARLQGASVERLDWALEQVDMLAYRDITCHSLSAGQRRRVALAQLYMSQAPLWVLDEPFTAIDKEGVAKLEALLERHCAHGGIAVLTSHQALRVAGMQTLNLADFQPQAGASYAYG</sequence>
<name>A0ABT8TGH1_9GAMM</name>
<proteinExistence type="predicted"/>
<dbReference type="InterPro" id="IPR005895">
    <property type="entry name" value="ABC_transptr_haem_export_CcmA"/>
</dbReference>
<dbReference type="InterPro" id="IPR027417">
    <property type="entry name" value="P-loop_NTPase"/>
</dbReference>
<dbReference type="NCBIfam" id="TIGR01189">
    <property type="entry name" value="ccmA"/>
    <property type="match status" value="1"/>
</dbReference>
<dbReference type="PROSITE" id="PS50893">
    <property type="entry name" value="ABC_TRANSPORTER_2"/>
    <property type="match status" value="1"/>
</dbReference>
<dbReference type="SUPFAM" id="SSF52540">
    <property type="entry name" value="P-loop containing nucleoside triphosphate hydrolases"/>
    <property type="match status" value="1"/>
</dbReference>
<evidence type="ECO:0000313" key="9">
    <source>
        <dbReference type="Proteomes" id="UP001168380"/>
    </source>
</evidence>
<dbReference type="InterPro" id="IPR003439">
    <property type="entry name" value="ABC_transporter-like_ATP-bd"/>
</dbReference>
<feature type="domain" description="ABC transporter" evidence="7">
    <location>
        <begin position="12"/>
        <end position="221"/>
    </location>
</feature>
<dbReference type="Pfam" id="PF00005">
    <property type="entry name" value="ABC_tran"/>
    <property type="match status" value="1"/>
</dbReference>
<keyword evidence="1" id="KW-0813">Transport</keyword>
<evidence type="ECO:0000256" key="3">
    <source>
        <dbReference type="ARBA" id="ARBA00022748"/>
    </source>
</evidence>
<reference evidence="8" key="1">
    <citation type="submission" date="2023-07" db="EMBL/GenBank/DDBJ databases">
        <title>Gilvimarinus algae sp. nov., isolated from the surface of Kelp.</title>
        <authorList>
            <person name="Sun Y.Y."/>
            <person name="Gong Y."/>
            <person name="Du Z.J."/>
        </authorList>
    </citation>
    <scope>NUCLEOTIDE SEQUENCE</scope>
    <source>
        <strain evidence="8">SDUM040014</strain>
    </source>
</reference>
<evidence type="ECO:0000256" key="6">
    <source>
        <dbReference type="ARBA" id="ARBA00023136"/>
    </source>
</evidence>
<evidence type="ECO:0000256" key="5">
    <source>
        <dbReference type="ARBA" id="ARBA00022967"/>
    </source>
</evidence>
<comment type="caution">
    <text evidence="8">The sequence shown here is derived from an EMBL/GenBank/DDBJ whole genome shotgun (WGS) entry which is preliminary data.</text>
</comment>
<dbReference type="PANTHER" id="PTHR43499:SF1">
    <property type="entry name" value="ABC TRANSPORTER I FAMILY MEMBER 1"/>
    <property type="match status" value="1"/>
</dbReference>
<dbReference type="InterPro" id="IPR017871">
    <property type="entry name" value="ABC_transporter-like_CS"/>
</dbReference>